<protein>
    <submittedName>
        <fullName evidence="1">Uncharacterized protein</fullName>
    </submittedName>
</protein>
<dbReference type="KEGG" id="mhor:MSHOH_1967"/>
<keyword evidence="2" id="KW-1185">Reference proteome</keyword>
<dbReference type="PATRIC" id="fig|1434110.4.peg.2501"/>
<organism evidence="1 2">
    <name type="scientific">Methanosarcina horonobensis HB-1 = JCM 15518</name>
    <dbReference type="NCBI Taxonomy" id="1434110"/>
    <lineage>
        <taxon>Archaea</taxon>
        <taxon>Methanobacteriati</taxon>
        <taxon>Methanobacteriota</taxon>
        <taxon>Stenosarchaea group</taxon>
        <taxon>Methanomicrobia</taxon>
        <taxon>Methanosarcinales</taxon>
        <taxon>Methanosarcinaceae</taxon>
        <taxon>Methanosarcina</taxon>
    </lineage>
</organism>
<sequence>MSTSEIIEKLQSMNIDFKIERFKKQAQHHISAIQLAEDHYYTQDFHAPGPDEDFIWLAMIELWNRITPEKHNVEMIDDLMQEGYEDIDKQNYGEGLEKWEKTWNMIVSIVPPHIKSVTEADKFIPDLMQSIFNWCQDFEIELGNAGLKDKAFYVKRIKYCQDFRRLFPHSDESIIRNMLGAEAESYTELGDLEAAKKLLQEID</sequence>
<dbReference type="HOGENOM" id="CLU_079276_0_0_2"/>
<gene>
    <name evidence="1" type="ORF">MSHOH_1967</name>
</gene>
<dbReference type="GeneID" id="24831195"/>
<dbReference type="RefSeq" id="WP_239451329.1">
    <property type="nucleotide sequence ID" value="NZ_CP009516.1"/>
</dbReference>
<dbReference type="Proteomes" id="UP000033101">
    <property type="component" value="Chromosome"/>
</dbReference>
<proteinExistence type="predicted"/>
<name>A0A0E3WVT7_9EURY</name>
<evidence type="ECO:0000313" key="1">
    <source>
        <dbReference type="EMBL" id="AKB78450.1"/>
    </source>
</evidence>
<dbReference type="AlphaFoldDB" id="A0A0E3WVT7"/>
<reference evidence="1 2" key="1">
    <citation type="submission" date="2014-07" db="EMBL/GenBank/DDBJ databases">
        <title>Methanogenic archaea and the global carbon cycle.</title>
        <authorList>
            <person name="Henriksen J.R."/>
            <person name="Luke J."/>
            <person name="Reinhart S."/>
            <person name="Benedict M.N."/>
            <person name="Youngblut N.D."/>
            <person name="Metcalf M.E."/>
            <person name="Whitaker R.J."/>
            <person name="Metcalf W.W."/>
        </authorList>
    </citation>
    <scope>NUCLEOTIDE SEQUENCE [LARGE SCALE GENOMIC DNA]</scope>
    <source>
        <strain evidence="1 2">HB-1</strain>
    </source>
</reference>
<evidence type="ECO:0000313" key="2">
    <source>
        <dbReference type="Proteomes" id="UP000033101"/>
    </source>
</evidence>
<dbReference type="EMBL" id="CP009516">
    <property type="protein sequence ID" value="AKB78450.1"/>
    <property type="molecule type" value="Genomic_DNA"/>
</dbReference>
<accession>A0A0E3WVT7</accession>